<reference evidence="10 11" key="1">
    <citation type="submission" date="2015-12" db="EMBL/GenBank/DDBJ databases">
        <title>Dictyostelia acquired genes for synthesis and detection of signals that induce cell-type specialization by lateral gene transfer from prokaryotes.</title>
        <authorList>
            <person name="Gloeckner G."/>
            <person name="Schaap P."/>
        </authorList>
    </citation>
    <scope>NUCLEOTIDE SEQUENCE [LARGE SCALE GENOMIC DNA]</scope>
    <source>
        <strain evidence="10 11">TK</strain>
    </source>
</reference>
<evidence type="ECO:0000259" key="9">
    <source>
        <dbReference type="Pfam" id="PF01217"/>
    </source>
</evidence>
<organism evidence="10 11">
    <name type="scientific">Tieghemostelium lacteum</name>
    <name type="common">Slime mold</name>
    <name type="synonym">Dictyostelium lacteum</name>
    <dbReference type="NCBI Taxonomy" id="361077"/>
    <lineage>
        <taxon>Eukaryota</taxon>
        <taxon>Amoebozoa</taxon>
        <taxon>Evosea</taxon>
        <taxon>Eumycetozoa</taxon>
        <taxon>Dictyostelia</taxon>
        <taxon>Dictyosteliales</taxon>
        <taxon>Raperosteliaceae</taxon>
        <taxon>Tieghemostelium</taxon>
    </lineage>
</organism>
<evidence type="ECO:0000256" key="2">
    <source>
        <dbReference type="ARBA" id="ARBA00004601"/>
    </source>
</evidence>
<dbReference type="InterPro" id="IPR011012">
    <property type="entry name" value="Longin-like_dom_sf"/>
</dbReference>
<dbReference type="SUPFAM" id="SSF64356">
    <property type="entry name" value="SNARE-like"/>
    <property type="match status" value="1"/>
</dbReference>
<feature type="domain" description="AP complex mu/sigma subunit" evidence="9">
    <location>
        <begin position="1"/>
        <end position="138"/>
    </location>
</feature>
<dbReference type="Proteomes" id="UP000076078">
    <property type="component" value="Unassembled WGS sequence"/>
</dbReference>
<dbReference type="STRING" id="361077.A0A152A4Z2"/>
<evidence type="ECO:0000313" key="11">
    <source>
        <dbReference type="Proteomes" id="UP000076078"/>
    </source>
</evidence>
<accession>A0A152A4Z2</accession>
<comment type="similarity">
    <text evidence="3 8">Belongs to the adaptor complexes small subunit family.</text>
</comment>
<sequence>MIKFFILANIQGKTRLSQYYEHIPFQDRPTMESDIIRKCLSRTSLQCSFLEYKEDMKFVYRRYASLFFIVGVDSTENELAIYELINNYVEILDATFEDVCELDIMFNIDKAHFILDEMISNGNIVEISKQQILEVINSICKSADGTTASNQPIKLR</sequence>
<dbReference type="OrthoDB" id="371463at2759"/>
<dbReference type="AlphaFoldDB" id="A0A152A4Z2"/>
<dbReference type="Gene3D" id="3.30.450.60">
    <property type="match status" value="1"/>
</dbReference>
<gene>
    <name evidence="10" type="ORF">DLAC_02259</name>
</gene>
<evidence type="ECO:0000256" key="6">
    <source>
        <dbReference type="ARBA" id="ARBA00023034"/>
    </source>
</evidence>
<keyword evidence="7 8" id="KW-0472">Membrane</keyword>
<dbReference type="GO" id="GO:0006886">
    <property type="term" value="P:intracellular protein transport"/>
    <property type="evidence" value="ECO:0007669"/>
    <property type="project" value="UniProtKB-UniRule"/>
</dbReference>
<evidence type="ECO:0000256" key="1">
    <source>
        <dbReference type="ARBA" id="ARBA00004308"/>
    </source>
</evidence>
<keyword evidence="4 8" id="KW-0813">Transport</keyword>
<name>A0A152A4Z2_TIELA</name>
<dbReference type="PIRSF" id="PIRSF015588">
    <property type="entry name" value="AP_complex_sigma"/>
    <property type="match status" value="1"/>
</dbReference>
<evidence type="ECO:0000313" key="10">
    <source>
        <dbReference type="EMBL" id="KYR01151.1"/>
    </source>
</evidence>
<comment type="caution">
    <text evidence="10">The sequence shown here is derived from an EMBL/GenBank/DDBJ whole genome shotgun (WGS) entry which is preliminary data.</text>
</comment>
<proteinExistence type="inferred from homology"/>
<comment type="subcellular location">
    <subcellularLocation>
        <location evidence="1">Endomembrane system</location>
    </subcellularLocation>
    <subcellularLocation>
        <location evidence="2">Golgi apparatus</location>
        <location evidence="2">trans-Golgi network</location>
    </subcellularLocation>
</comment>
<dbReference type="GO" id="GO:0005794">
    <property type="term" value="C:Golgi apparatus"/>
    <property type="evidence" value="ECO:0007669"/>
    <property type="project" value="UniProtKB-SubCell"/>
</dbReference>
<dbReference type="InterPro" id="IPR016635">
    <property type="entry name" value="AP_complex_ssu"/>
</dbReference>
<dbReference type="EMBL" id="LODT01000011">
    <property type="protein sequence ID" value="KYR01151.1"/>
    <property type="molecule type" value="Genomic_DNA"/>
</dbReference>
<evidence type="ECO:0000256" key="8">
    <source>
        <dbReference type="PIRNR" id="PIRNR015588"/>
    </source>
</evidence>
<evidence type="ECO:0000256" key="4">
    <source>
        <dbReference type="ARBA" id="ARBA00022448"/>
    </source>
</evidence>
<dbReference type="Pfam" id="PF01217">
    <property type="entry name" value="Clat_adaptor_s"/>
    <property type="match status" value="1"/>
</dbReference>
<dbReference type="FunFam" id="3.30.450.60:FF:000010">
    <property type="entry name" value="AP complex subunit sigma"/>
    <property type="match status" value="1"/>
</dbReference>
<dbReference type="FunCoup" id="A0A152A4Z2">
    <property type="interactions" value="152"/>
</dbReference>
<protein>
    <recommendedName>
        <fullName evidence="8">AP complex subunit sigma</fullName>
    </recommendedName>
</protein>
<evidence type="ECO:0000256" key="5">
    <source>
        <dbReference type="ARBA" id="ARBA00022927"/>
    </source>
</evidence>
<keyword evidence="11" id="KW-1185">Reference proteome</keyword>
<evidence type="ECO:0000256" key="7">
    <source>
        <dbReference type="ARBA" id="ARBA00023136"/>
    </source>
</evidence>
<keyword evidence="5 8" id="KW-0653">Protein transport</keyword>
<dbReference type="InterPro" id="IPR022775">
    <property type="entry name" value="AP_mu_sigma_su"/>
</dbReference>
<keyword evidence="6" id="KW-0333">Golgi apparatus</keyword>
<evidence type="ECO:0000256" key="3">
    <source>
        <dbReference type="ARBA" id="ARBA00006972"/>
    </source>
</evidence>
<dbReference type="PANTHER" id="PTHR11753">
    <property type="entry name" value="ADAPTOR COMPLEXES SMALL SUBUNIT FAMILY"/>
    <property type="match status" value="1"/>
</dbReference>
<dbReference type="OMA" id="GHVVETN"/>
<dbReference type="InParanoid" id="A0A152A4Z2"/>